<keyword evidence="5" id="KW-0802">TPR repeat</keyword>
<keyword evidence="6" id="KW-0206">Cytoskeleton</keyword>
<dbReference type="AlphaFoldDB" id="A0A1D1UW35"/>
<dbReference type="OrthoDB" id="512473at2759"/>
<keyword evidence="9" id="KW-0812">Transmembrane</keyword>
<reference evidence="10 11" key="1">
    <citation type="journal article" date="2016" name="Nat. Commun.">
        <title>Extremotolerant tardigrade genome and improved radiotolerance of human cultured cells by tardigrade-unique protein.</title>
        <authorList>
            <person name="Hashimoto T."/>
            <person name="Horikawa D.D."/>
            <person name="Saito Y."/>
            <person name="Kuwahara H."/>
            <person name="Kozuka-Hata H."/>
            <person name="Shin-I T."/>
            <person name="Minakuchi Y."/>
            <person name="Ohishi K."/>
            <person name="Motoyama A."/>
            <person name="Aizu T."/>
            <person name="Enomoto A."/>
            <person name="Kondo K."/>
            <person name="Tanaka S."/>
            <person name="Hara Y."/>
            <person name="Koshikawa S."/>
            <person name="Sagara H."/>
            <person name="Miura T."/>
            <person name="Yokobori S."/>
            <person name="Miyagawa K."/>
            <person name="Suzuki Y."/>
            <person name="Kubo T."/>
            <person name="Oyama M."/>
            <person name="Kohara Y."/>
            <person name="Fujiyama A."/>
            <person name="Arakawa K."/>
            <person name="Katayama T."/>
            <person name="Toyoda A."/>
            <person name="Kunieda T."/>
        </authorList>
    </citation>
    <scope>NUCLEOTIDE SEQUENCE [LARGE SCALE GENOMIC DNA]</scope>
    <source>
        <strain evidence="10 11">YOKOZUNA-1</strain>
    </source>
</reference>
<name>A0A1D1UW35_RAMVA</name>
<dbReference type="PANTHER" id="PTHR16056:SF16">
    <property type="entry name" value="REGULATOR OF MICROTUBULE DYNAMICS PROTEIN 1"/>
    <property type="match status" value="1"/>
</dbReference>
<evidence type="ECO:0000256" key="6">
    <source>
        <dbReference type="ARBA" id="ARBA00023212"/>
    </source>
</evidence>
<comment type="caution">
    <text evidence="10">The sequence shown here is derived from an EMBL/GenBank/DDBJ whole genome shotgun (WGS) entry which is preliminary data.</text>
</comment>
<dbReference type="GO" id="GO:0097431">
    <property type="term" value="C:mitotic spindle pole"/>
    <property type="evidence" value="ECO:0007669"/>
    <property type="project" value="TreeGrafter"/>
</dbReference>
<sequence>MFPMDKSLTAKLVSRDEVVQTSAEEATSGFWEFHPTFDRKTLVIAGSALGVGIVVGGTGVFLYRRWTDKLNQQVEVLSKSVGDVHKELRSLQQGMVQVQQTITHIQKEPDAEVSPGLLRRRRSRRLQFYDSDSEESVYFSAAEEGRIPAGQLKSILRKNGVSPLSFSEPGFNHRLTNGHRDNGEANPLHLSLAGLRPVAPVLSPSDDESEYFEDASADYFDEELQSGLTFEREYERGDPLYITAESSTPFESLDIMLDSSVTDEQVLAALEQIKSKEDLFPDNAQYLWRLAKATFVYANQCIKKDPKRRTELLREAKEYADSARKLDATSPDVLKWSALTTGGLARYTDTNQKINYGLTTREFLQSAMELRPNDPSLHHILGRWIFEISQLGWLERTAVRTLFGKYANVDVKDARECFLKAEMLKPKMFKSNMYYIAKCFAKEGKKVEARKWLKDALEVQRLCVEDEQCDSDIQELLALLPPEPKA</sequence>
<keyword evidence="4" id="KW-0677">Repeat</keyword>
<comment type="subunit">
    <text evidence="2">Interacts with microtubules.</text>
</comment>
<dbReference type="EMBL" id="BDGG01000002">
    <property type="protein sequence ID" value="GAU93866.1"/>
    <property type="molecule type" value="Genomic_DNA"/>
</dbReference>
<feature type="transmembrane region" description="Helical" evidence="9">
    <location>
        <begin position="42"/>
        <end position="63"/>
    </location>
</feature>
<dbReference type="PANTHER" id="PTHR16056">
    <property type="entry name" value="REGULATOR OF MICROTUBULE DYNAMICS PROTEIN"/>
    <property type="match status" value="1"/>
</dbReference>
<protein>
    <recommendedName>
        <fullName evidence="7">Regulator of microtubule dynamics protein 1</fullName>
    </recommendedName>
    <alternativeName>
        <fullName evidence="8">Protein FAM82B</fullName>
    </alternativeName>
</protein>
<dbReference type="Gene3D" id="1.25.40.10">
    <property type="entry name" value="Tetratricopeptide repeat domain"/>
    <property type="match status" value="1"/>
</dbReference>
<proteinExistence type="predicted"/>
<dbReference type="STRING" id="947166.A0A1D1UW35"/>
<evidence type="ECO:0000256" key="4">
    <source>
        <dbReference type="ARBA" id="ARBA00022737"/>
    </source>
</evidence>
<evidence type="ECO:0000313" key="11">
    <source>
        <dbReference type="Proteomes" id="UP000186922"/>
    </source>
</evidence>
<evidence type="ECO:0000256" key="7">
    <source>
        <dbReference type="ARBA" id="ARBA00039966"/>
    </source>
</evidence>
<evidence type="ECO:0000256" key="8">
    <source>
        <dbReference type="ARBA" id="ARBA00041958"/>
    </source>
</evidence>
<evidence type="ECO:0000256" key="5">
    <source>
        <dbReference type="ARBA" id="ARBA00022803"/>
    </source>
</evidence>
<dbReference type="GO" id="GO:0005876">
    <property type="term" value="C:spindle microtubule"/>
    <property type="evidence" value="ECO:0007669"/>
    <property type="project" value="TreeGrafter"/>
</dbReference>
<evidence type="ECO:0000256" key="3">
    <source>
        <dbReference type="ARBA" id="ARBA00022490"/>
    </source>
</evidence>
<evidence type="ECO:0000256" key="2">
    <source>
        <dbReference type="ARBA" id="ARBA00011375"/>
    </source>
</evidence>
<keyword evidence="9" id="KW-1133">Transmembrane helix</keyword>
<keyword evidence="9" id="KW-0472">Membrane</keyword>
<keyword evidence="3" id="KW-0963">Cytoplasm</keyword>
<dbReference type="Proteomes" id="UP000186922">
    <property type="component" value="Unassembled WGS sequence"/>
</dbReference>
<dbReference type="InterPro" id="IPR011990">
    <property type="entry name" value="TPR-like_helical_dom_sf"/>
</dbReference>
<comment type="subcellular location">
    <subcellularLocation>
        <location evidence="1">Cytoplasm</location>
        <location evidence="1">Cytoskeleton</location>
    </subcellularLocation>
</comment>
<dbReference type="GO" id="GO:0005737">
    <property type="term" value="C:cytoplasm"/>
    <property type="evidence" value="ECO:0007669"/>
    <property type="project" value="TreeGrafter"/>
</dbReference>
<accession>A0A1D1UW35</accession>
<evidence type="ECO:0000256" key="9">
    <source>
        <dbReference type="SAM" id="Phobius"/>
    </source>
</evidence>
<dbReference type="GO" id="GO:0008017">
    <property type="term" value="F:microtubule binding"/>
    <property type="evidence" value="ECO:0007669"/>
    <property type="project" value="TreeGrafter"/>
</dbReference>
<evidence type="ECO:0000313" key="10">
    <source>
        <dbReference type="EMBL" id="GAU93866.1"/>
    </source>
</evidence>
<dbReference type="Pfam" id="PF21033">
    <property type="entry name" value="RMD1-3"/>
    <property type="match status" value="1"/>
</dbReference>
<dbReference type="InterPro" id="IPR049039">
    <property type="entry name" value="RMD1-3_a_helical_rpt"/>
</dbReference>
<keyword evidence="11" id="KW-1185">Reference proteome</keyword>
<evidence type="ECO:0000256" key="1">
    <source>
        <dbReference type="ARBA" id="ARBA00004245"/>
    </source>
</evidence>
<organism evidence="10 11">
    <name type="scientific">Ramazzottius varieornatus</name>
    <name type="common">Water bear</name>
    <name type="synonym">Tardigrade</name>
    <dbReference type="NCBI Taxonomy" id="947166"/>
    <lineage>
        <taxon>Eukaryota</taxon>
        <taxon>Metazoa</taxon>
        <taxon>Ecdysozoa</taxon>
        <taxon>Tardigrada</taxon>
        <taxon>Eutardigrada</taxon>
        <taxon>Parachela</taxon>
        <taxon>Hypsibioidea</taxon>
        <taxon>Ramazzottiidae</taxon>
        <taxon>Ramazzottius</taxon>
    </lineage>
</organism>
<dbReference type="SUPFAM" id="SSF48452">
    <property type="entry name" value="TPR-like"/>
    <property type="match status" value="1"/>
</dbReference>
<gene>
    <name evidence="10" type="primary">RvY_05734-1</name>
    <name evidence="10" type="synonym">RvY_05734.1</name>
    <name evidence="10" type="ORF">RvY_05734</name>
</gene>